<dbReference type="InterPro" id="IPR036596">
    <property type="entry name" value="Cyt-C_aa3_sf"/>
</dbReference>
<dbReference type="SUPFAM" id="SSF81469">
    <property type="entry name" value="Bacterial aa3 type cytochrome c oxidase subunit IV"/>
    <property type="match status" value="1"/>
</dbReference>
<name>A0A1I6JW18_9SPHN</name>
<evidence type="ECO:0000259" key="2">
    <source>
        <dbReference type="Pfam" id="PF07835"/>
    </source>
</evidence>
<keyword evidence="4" id="KW-1185">Reference proteome</keyword>
<reference evidence="3 4" key="1">
    <citation type="submission" date="2016-10" db="EMBL/GenBank/DDBJ databases">
        <authorList>
            <person name="de Groot N.N."/>
        </authorList>
    </citation>
    <scope>NUCLEOTIDE SEQUENCE [LARGE SCALE GENOMIC DNA]</scope>
    <source>
        <strain evidence="3 4">S5-249</strain>
    </source>
</reference>
<dbReference type="InterPro" id="IPR012422">
    <property type="entry name" value="Cyt_c_oxidase_su4_bac-aa3"/>
</dbReference>
<keyword evidence="1" id="KW-0472">Membrane</keyword>
<feature type="transmembrane region" description="Helical" evidence="1">
    <location>
        <begin position="27"/>
        <end position="47"/>
    </location>
</feature>
<evidence type="ECO:0000313" key="3">
    <source>
        <dbReference type="EMBL" id="SFR83194.1"/>
    </source>
</evidence>
<protein>
    <submittedName>
        <fullName evidence="3">Aa3 type cytochrome c oxidase subunit IV</fullName>
    </submittedName>
</protein>
<gene>
    <name evidence="3" type="ORF">SAMN05192580_0978</name>
</gene>
<evidence type="ECO:0000313" key="4">
    <source>
        <dbReference type="Proteomes" id="UP000198824"/>
    </source>
</evidence>
<dbReference type="AlphaFoldDB" id="A0A1I6JW18"/>
<dbReference type="Proteomes" id="UP000198824">
    <property type="component" value="Unassembled WGS sequence"/>
</dbReference>
<proteinExistence type="predicted"/>
<sequence length="48" mass="4880">MTGMAASGDSKGDMKAHVGTYTGFLGLLKWGTIISIVLAAIVVLLIAS</sequence>
<evidence type="ECO:0000256" key="1">
    <source>
        <dbReference type="SAM" id="Phobius"/>
    </source>
</evidence>
<accession>A0A1I6JW18</accession>
<keyword evidence="1" id="KW-1133">Transmembrane helix</keyword>
<keyword evidence="1" id="KW-0812">Transmembrane</keyword>
<dbReference type="EMBL" id="FOZG01000001">
    <property type="protein sequence ID" value="SFR83194.1"/>
    <property type="molecule type" value="Genomic_DNA"/>
</dbReference>
<dbReference type="Pfam" id="PF07835">
    <property type="entry name" value="COX4_pro_2"/>
    <property type="match status" value="1"/>
</dbReference>
<dbReference type="Gene3D" id="1.20.5.160">
    <property type="entry name" value="Bacterial aa3 type cytochrome c oxidase subunit IV"/>
    <property type="match status" value="1"/>
</dbReference>
<organism evidence="3 4">
    <name type="scientific">Sphingomonas jatrophae</name>
    <dbReference type="NCBI Taxonomy" id="1166337"/>
    <lineage>
        <taxon>Bacteria</taxon>
        <taxon>Pseudomonadati</taxon>
        <taxon>Pseudomonadota</taxon>
        <taxon>Alphaproteobacteria</taxon>
        <taxon>Sphingomonadales</taxon>
        <taxon>Sphingomonadaceae</taxon>
        <taxon>Sphingomonas</taxon>
    </lineage>
</organism>
<dbReference type="RefSeq" id="WP_242653318.1">
    <property type="nucleotide sequence ID" value="NZ_FOZG01000001.1"/>
</dbReference>
<feature type="domain" description="Cytochrome c oxidase subunit IV bacterial aa3 type" evidence="2">
    <location>
        <begin position="13"/>
        <end position="44"/>
    </location>
</feature>